<feature type="transmembrane region" description="Helical" evidence="10">
    <location>
        <begin position="65"/>
        <end position="87"/>
    </location>
</feature>
<dbReference type="Proteomes" id="UP000230084">
    <property type="component" value="Unassembled WGS sequence"/>
</dbReference>
<evidence type="ECO:0000256" key="2">
    <source>
        <dbReference type="ARBA" id="ARBA00022448"/>
    </source>
</evidence>
<evidence type="ECO:0000256" key="9">
    <source>
        <dbReference type="ARBA" id="ARBA00023201"/>
    </source>
</evidence>
<feature type="transmembrane region" description="Helical" evidence="10">
    <location>
        <begin position="35"/>
        <end position="53"/>
    </location>
</feature>
<keyword evidence="2" id="KW-0813">Transport</keyword>
<organism evidence="13 14">
    <name type="scientific">Candidatus Uhrbacteria bacterium CG10_big_fil_rev_8_21_14_0_10_50_16</name>
    <dbReference type="NCBI Taxonomy" id="1975039"/>
    <lineage>
        <taxon>Bacteria</taxon>
        <taxon>Candidatus Uhriibacteriota</taxon>
    </lineage>
</organism>
<feature type="chain" id="PRO_5013809555" evidence="11">
    <location>
        <begin position="26"/>
        <end position="460"/>
    </location>
</feature>
<keyword evidence="9" id="KW-0739">Sodium transport</keyword>
<evidence type="ECO:0000313" key="14">
    <source>
        <dbReference type="Proteomes" id="UP000230084"/>
    </source>
</evidence>
<accession>A0A2H0RNT1</accession>
<evidence type="ECO:0000256" key="5">
    <source>
        <dbReference type="ARBA" id="ARBA00022989"/>
    </source>
</evidence>
<dbReference type="GO" id="GO:0006814">
    <property type="term" value="P:sodium ion transport"/>
    <property type="evidence" value="ECO:0007669"/>
    <property type="project" value="UniProtKB-KW"/>
</dbReference>
<dbReference type="AlphaFoldDB" id="A0A2H0RNT1"/>
<dbReference type="PANTHER" id="PTHR43562">
    <property type="entry name" value="NAPA-TYPE SODIUM/HYDROGEN ANTIPORTER"/>
    <property type="match status" value="1"/>
</dbReference>
<feature type="domain" description="Cation/H+ exchanger transmembrane" evidence="12">
    <location>
        <begin position="47"/>
        <end position="316"/>
    </location>
</feature>
<protein>
    <submittedName>
        <fullName evidence="13">Sodium:proton exchanger</fullName>
    </submittedName>
</protein>
<name>A0A2H0RNT1_9BACT</name>
<gene>
    <name evidence="13" type="ORF">COV06_00585</name>
</gene>
<feature type="domain" description="Cation/H+ exchanger transmembrane" evidence="12">
    <location>
        <begin position="336"/>
        <end position="456"/>
    </location>
</feature>
<feature type="transmembrane region" description="Helical" evidence="10">
    <location>
        <begin position="343"/>
        <end position="361"/>
    </location>
</feature>
<proteinExistence type="predicted"/>
<keyword evidence="8 10" id="KW-0472">Membrane</keyword>
<keyword evidence="7" id="KW-0406">Ion transport</keyword>
<feature type="signal peptide" evidence="11">
    <location>
        <begin position="1"/>
        <end position="25"/>
    </location>
</feature>
<feature type="transmembrane region" description="Helical" evidence="10">
    <location>
        <begin position="373"/>
        <end position="391"/>
    </location>
</feature>
<feature type="transmembrane region" description="Helical" evidence="10">
    <location>
        <begin position="124"/>
        <end position="145"/>
    </location>
</feature>
<feature type="transmembrane region" description="Helical" evidence="10">
    <location>
        <begin position="257"/>
        <end position="276"/>
    </location>
</feature>
<keyword evidence="6" id="KW-0915">Sodium</keyword>
<dbReference type="EMBL" id="PCYM01000001">
    <property type="protein sequence ID" value="PIR48097.1"/>
    <property type="molecule type" value="Genomic_DNA"/>
</dbReference>
<dbReference type="GO" id="GO:0015297">
    <property type="term" value="F:antiporter activity"/>
    <property type="evidence" value="ECO:0007669"/>
    <property type="project" value="UniProtKB-KW"/>
</dbReference>
<keyword evidence="5 10" id="KW-1133">Transmembrane helix</keyword>
<dbReference type="GO" id="GO:0016020">
    <property type="term" value="C:membrane"/>
    <property type="evidence" value="ECO:0007669"/>
    <property type="project" value="UniProtKB-SubCell"/>
</dbReference>
<evidence type="ECO:0000256" key="10">
    <source>
        <dbReference type="SAM" id="Phobius"/>
    </source>
</evidence>
<evidence type="ECO:0000256" key="1">
    <source>
        <dbReference type="ARBA" id="ARBA00004141"/>
    </source>
</evidence>
<dbReference type="InterPro" id="IPR038770">
    <property type="entry name" value="Na+/solute_symporter_sf"/>
</dbReference>
<evidence type="ECO:0000256" key="4">
    <source>
        <dbReference type="ARBA" id="ARBA00022692"/>
    </source>
</evidence>
<dbReference type="Pfam" id="PF00999">
    <property type="entry name" value="Na_H_Exchanger"/>
    <property type="match status" value="2"/>
</dbReference>
<keyword evidence="3" id="KW-0050">Antiport</keyword>
<evidence type="ECO:0000313" key="13">
    <source>
        <dbReference type="EMBL" id="PIR48097.1"/>
    </source>
</evidence>
<sequence>MQTVKRHAIFFLALFGGLLAQVAFASGSESEAGHATFAVTILWIAVLLMLARISGLVEKIGQPSVLGELVLGVVLGNLALLGFDWFEPMKHDIIIEFLAELGVVILLFQIGLESNITQMKKVGLQAILVAVVGVVVPFVLGTYVVGPWLLPGLDSNAYLFLGAALTATSVGITARVFQELGKLHIKEAQIVLGAAVFDDVLGLIILAIVSAIATVGAVSFGVISLIAGKAIIFLVGAIVIGQFAAKWLGKFFSKIHTGIGMKFTMAISFGLFFAFLASEIGLAPIIGAFAAGLVLDPVHFRYFKDPHIVKDVKKIMDAKVDAATRTSVLEAMDKHADRHIEEIVEPLGLFLVPIFFVVTGMTVDLTTLSDVRVVLVSLAITLVAIGGKYVAGFAAGKGVNRSLVGFGMVPRGEVGLIFASIGIGLGVISNEVFSVIVIMVILTTLVSPPILSFMLKRAEK</sequence>
<evidence type="ECO:0000256" key="8">
    <source>
        <dbReference type="ARBA" id="ARBA00023136"/>
    </source>
</evidence>
<evidence type="ECO:0000256" key="6">
    <source>
        <dbReference type="ARBA" id="ARBA00023053"/>
    </source>
</evidence>
<feature type="transmembrane region" description="Helical" evidence="10">
    <location>
        <begin position="432"/>
        <end position="455"/>
    </location>
</feature>
<evidence type="ECO:0000256" key="11">
    <source>
        <dbReference type="SAM" id="SignalP"/>
    </source>
</evidence>
<feature type="transmembrane region" description="Helical" evidence="10">
    <location>
        <begin position="219"/>
        <end position="245"/>
    </location>
</feature>
<comment type="caution">
    <text evidence="13">The sequence shown here is derived from an EMBL/GenBank/DDBJ whole genome shotgun (WGS) entry which is preliminary data.</text>
</comment>
<feature type="transmembrane region" description="Helical" evidence="10">
    <location>
        <begin position="157"/>
        <end position="178"/>
    </location>
</feature>
<dbReference type="PANTHER" id="PTHR43562:SF3">
    <property type="entry name" value="SODIUM ION_PROTON EXCHANGER (EUROFUNG)"/>
    <property type="match status" value="1"/>
</dbReference>
<reference evidence="13 14" key="1">
    <citation type="submission" date="2017-09" db="EMBL/GenBank/DDBJ databases">
        <title>Depth-based differentiation of microbial function through sediment-hosted aquifers and enrichment of novel symbionts in the deep terrestrial subsurface.</title>
        <authorList>
            <person name="Probst A.J."/>
            <person name="Ladd B."/>
            <person name="Jarett J.K."/>
            <person name="Geller-Mcgrath D.E."/>
            <person name="Sieber C.M."/>
            <person name="Emerson J.B."/>
            <person name="Anantharaman K."/>
            <person name="Thomas B.C."/>
            <person name="Malmstrom R."/>
            <person name="Stieglmeier M."/>
            <person name="Klingl A."/>
            <person name="Woyke T."/>
            <person name="Ryan C.M."/>
            <person name="Banfield J.F."/>
        </authorList>
    </citation>
    <scope>NUCLEOTIDE SEQUENCE [LARGE SCALE GENOMIC DNA]</scope>
    <source>
        <strain evidence="13">CG10_big_fil_rev_8_21_14_0_10_50_16</strain>
    </source>
</reference>
<dbReference type="Gene3D" id="1.20.1530.20">
    <property type="match status" value="2"/>
</dbReference>
<keyword evidence="4 10" id="KW-0812">Transmembrane</keyword>
<dbReference type="GO" id="GO:1902600">
    <property type="term" value="P:proton transmembrane transport"/>
    <property type="evidence" value="ECO:0007669"/>
    <property type="project" value="InterPro"/>
</dbReference>
<evidence type="ECO:0000256" key="7">
    <source>
        <dbReference type="ARBA" id="ARBA00023065"/>
    </source>
</evidence>
<keyword evidence="11" id="KW-0732">Signal</keyword>
<evidence type="ECO:0000256" key="3">
    <source>
        <dbReference type="ARBA" id="ARBA00022449"/>
    </source>
</evidence>
<comment type="subcellular location">
    <subcellularLocation>
        <location evidence="1">Membrane</location>
        <topology evidence="1">Multi-pass membrane protein</topology>
    </subcellularLocation>
</comment>
<evidence type="ECO:0000259" key="12">
    <source>
        <dbReference type="Pfam" id="PF00999"/>
    </source>
</evidence>
<feature type="transmembrane region" description="Helical" evidence="10">
    <location>
        <begin position="190"/>
        <end position="213"/>
    </location>
</feature>
<dbReference type="InterPro" id="IPR006153">
    <property type="entry name" value="Cation/H_exchanger_TM"/>
</dbReference>
<feature type="transmembrane region" description="Helical" evidence="10">
    <location>
        <begin position="93"/>
        <end position="112"/>
    </location>
</feature>
<feature type="transmembrane region" description="Helical" evidence="10">
    <location>
        <begin position="403"/>
        <end position="426"/>
    </location>
</feature>
<feature type="transmembrane region" description="Helical" evidence="10">
    <location>
        <begin position="282"/>
        <end position="303"/>
    </location>
</feature>